<dbReference type="AlphaFoldDB" id="A0A8B8E9L7"/>
<dbReference type="InterPro" id="IPR000315">
    <property type="entry name" value="Znf_B-box"/>
</dbReference>
<keyword evidence="1" id="KW-0677">Repeat</keyword>
<dbReference type="OrthoDB" id="153872at2759"/>
<dbReference type="PROSITE" id="PS50119">
    <property type="entry name" value="ZF_BBOX"/>
    <property type="match status" value="2"/>
</dbReference>
<dbReference type="GO" id="GO:0061630">
    <property type="term" value="F:ubiquitin protein ligase activity"/>
    <property type="evidence" value="ECO:0007669"/>
    <property type="project" value="TreeGrafter"/>
</dbReference>
<proteinExistence type="predicted"/>
<evidence type="ECO:0000256" key="3">
    <source>
        <dbReference type="PROSITE-ProRule" id="PRU00504"/>
    </source>
</evidence>
<keyword evidence="5" id="KW-1185">Reference proteome</keyword>
<evidence type="ECO:0000313" key="6">
    <source>
        <dbReference type="RefSeq" id="XP_022336186.1"/>
    </source>
</evidence>
<keyword evidence="2" id="KW-0862">Zinc</keyword>
<keyword evidence="2" id="KW-0479">Metal-binding</keyword>
<feature type="repeat" description="NHL" evidence="3">
    <location>
        <begin position="512"/>
        <end position="540"/>
    </location>
</feature>
<dbReference type="InterPro" id="IPR001258">
    <property type="entry name" value="NHL_repeat"/>
</dbReference>
<protein>
    <submittedName>
        <fullName evidence="6">Uncharacterized protein LOC111132652</fullName>
    </submittedName>
</protein>
<dbReference type="PANTHER" id="PTHR25462">
    <property type="entry name" value="BONUS, ISOFORM C-RELATED"/>
    <property type="match status" value="1"/>
</dbReference>
<dbReference type="RefSeq" id="XP_022336186.1">
    <property type="nucleotide sequence ID" value="XM_022480478.1"/>
</dbReference>
<dbReference type="Gene3D" id="2.120.10.30">
    <property type="entry name" value="TolB, C-terminal domain"/>
    <property type="match status" value="1"/>
</dbReference>
<dbReference type="KEGG" id="cvn:111132652"/>
<dbReference type="Gene3D" id="3.30.160.60">
    <property type="entry name" value="Classic Zinc Finger"/>
    <property type="match status" value="1"/>
</dbReference>
<dbReference type="GeneID" id="111132652"/>
<keyword evidence="2" id="KW-0863">Zinc-finger</keyword>
<dbReference type="SUPFAM" id="SSF101898">
    <property type="entry name" value="NHL repeat"/>
    <property type="match status" value="1"/>
</dbReference>
<feature type="domain" description="B box-type" evidence="4">
    <location>
        <begin position="74"/>
        <end position="114"/>
    </location>
</feature>
<gene>
    <name evidence="6" type="primary">LOC111132652</name>
</gene>
<feature type="domain" description="B box-type" evidence="4">
    <location>
        <begin position="17"/>
        <end position="62"/>
    </location>
</feature>
<accession>A0A8B8E9L7</accession>
<evidence type="ECO:0000313" key="5">
    <source>
        <dbReference type="Proteomes" id="UP000694844"/>
    </source>
</evidence>
<dbReference type="InterPro" id="IPR011042">
    <property type="entry name" value="6-blade_b-propeller_TolB-like"/>
</dbReference>
<organism evidence="5 6">
    <name type="scientific">Crassostrea virginica</name>
    <name type="common">Eastern oyster</name>
    <dbReference type="NCBI Taxonomy" id="6565"/>
    <lineage>
        <taxon>Eukaryota</taxon>
        <taxon>Metazoa</taxon>
        <taxon>Spiralia</taxon>
        <taxon>Lophotrochozoa</taxon>
        <taxon>Mollusca</taxon>
        <taxon>Bivalvia</taxon>
        <taxon>Autobranchia</taxon>
        <taxon>Pteriomorphia</taxon>
        <taxon>Ostreida</taxon>
        <taxon>Ostreoidea</taxon>
        <taxon>Ostreidae</taxon>
        <taxon>Crassostrea</taxon>
    </lineage>
</organism>
<dbReference type="PANTHER" id="PTHR25462:SF296">
    <property type="entry name" value="MEIOTIC P26, ISOFORM F"/>
    <property type="match status" value="1"/>
</dbReference>
<dbReference type="CDD" id="cd19756">
    <property type="entry name" value="Bbox2"/>
    <property type="match status" value="1"/>
</dbReference>
<evidence type="ECO:0000256" key="1">
    <source>
        <dbReference type="ARBA" id="ARBA00022737"/>
    </source>
</evidence>
<dbReference type="PROSITE" id="PS51125">
    <property type="entry name" value="NHL"/>
    <property type="match status" value="1"/>
</dbReference>
<evidence type="ECO:0000256" key="2">
    <source>
        <dbReference type="PROSITE-ProRule" id="PRU00024"/>
    </source>
</evidence>
<reference evidence="6" key="1">
    <citation type="submission" date="2025-08" db="UniProtKB">
        <authorList>
            <consortium name="RefSeq"/>
        </authorList>
    </citation>
    <scope>IDENTIFICATION</scope>
    <source>
        <tissue evidence="6">Whole sample</tissue>
    </source>
</reference>
<dbReference type="SMART" id="SM00336">
    <property type="entry name" value="BBOX"/>
    <property type="match status" value="2"/>
</dbReference>
<name>A0A8B8E9L7_CRAVI</name>
<sequence length="582" mass="66578">MDQQTTLQTMNSKHCVQDALRCNICETNIPSMYCDICHNHLCKACVGEHFSDISSEHNVVPFEQRGSTVKYPECKTHPNKVCELQCEQCYLPICTLCVASGEHDQHQKEDILKTLACKKERMQEDLEELEKLIRPQYQKAASNIPVQKDDLRKHSQKLKTALDKHGETWHREINTIVKRMQSKIGDMDSKHMAAINKQEDATNQMMTEVSQSISELRKLLDSSDFYRIFAYTSRNEEFRRLPAQFQVTLPTFTSYQINREKIYEQFGFLSELAITTEEQDDQVKTPWGVTSTEERPLIDDPQTLIDIKTASGKHIELFSVSCCLSDNEIWTRGNDKIMRLYNLQGELLKSVQTASGNCPLDITVTQSEDLVYTDLNDRSVNIVKNPLGQSGNRWWWGYKTQIHQLIRLQGWRPLYLCSRSFAGDILISMISDDKKQTKVGRYSDSTEKQSIQWDDQGQPLYTAGAVKYLSENRNLNICVADYDGGAVVVVNADGQLRFRYTGPPSSTKGRFCPVGITTDSQGRILTSDPNNQCIHIVDQDGHFLRYIDYCGLLAPWGLCLDSNDNLFVAERFTGHVKKILYK</sequence>
<dbReference type="Proteomes" id="UP000694844">
    <property type="component" value="Chromosome 5"/>
</dbReference>
<dbReference type="GO" id="GO:0008270">
    <property type="term" value="F:zinc ion binding"/>
    <property type="evidence" value="ECO:0007669"/>
    <property type="project" value="UniProtKB-KW"/>
</dbReference>
<dbReference type="InterPro" id="IPR047153">
    <property type="entry name" value="TRIM45/56/19-like"/>
</dbReference>
<dbReference type="SUPFAM" id="SSF57845">
    <property type="entry name" value="B-box zinc-binding domain"/>
    <property type="match status" value="1"/>
</dbReference>
<evidence type="ECO:0000259" key="4">
    <source>
        <dbReference type="PROSITE" id="PS50119"/>
    </source>
</evidence>